<evidence type="ECO:0000256" key="1">
    <source>
        <dbReference type="ARBA" id="ARBA00022801"/>
    </source>
</evidence>
<dbReference type="EMBL" id="AYXG01000203">
    <property type="protein sequence ID" value="EWC59487.1"/>
    <property type="molecule type" value="Genomic_DNA"/>
</dbReference>
<dbReference type="RefSeq" id="WP_035287253.1">
    <property type="nucleotide sequence ID" value="NZ_AYXG01000203.1"/>
</dbReference>
<feature type="domain" description="Beta-lactamase-related" evidence="3">
    <location>
        <begin position="90"/>
        <end position="418"/>
    </location>
</feature>
<dbReference type="EC" id="3.5.2.6" evidence="4"/>
<evidence type="ECO:0000313" key="4">
    <source>
        <dbReference type="EMBL" id="EWC59487.1"/>
    </source>
</evidence>
<dbReference type="PANTHER" id="PTHR43283">
    <property type="entry name" value="BETA-LACTAMASE-RELATED"/>
    <property type="match status" value="1"/>
</dbReference>
<gene>
    <name evidence="4" type="ORF">UO65_5215</name>
</gene>
<dbReference type="AlphaFoldDB" id="W7IRY3"/>
<dbReference type="STRING" id="909613.UO65_5215"/>
<dbReference type="InterPro" id="IPR050789">
    <property type="entry name" value="Diverse_Enzym_Activities"/>
</dbReference>
<evidence type="ECO:0000313" key="5">
    <source>
        <dbReference type="Proteomes" id="UP000019277"/>
    </source>
</evidence>
<dbReference type="PATRIC" id="fig|909613.9.peg.5212"/>
<organism evidence="4 5">
    <name type="scientific">Actinokineospora spheciospongiae</name>
    <dbReference type="NCBI Taxonomy" id="909613"/>
    <lineage>
        <taxon>Bacteria</taxon>
        <taxon>Bacillati</taxon>
        <taxon>Actinomycetota</taxon>
        <taxon>Actinomycetes</taxon>
        <taxon>Pseudonocardiales</taxon>
        <taxon>Pseudonocardiaceae</taxon>
        <taxon>Actinokineospora</taxon>
    </lineage>
</organism>
<dbReference type="eggNOG" id="COG1680">
    <property type="taxonomic scope" value="Bacteria"/>
</dbReference>
<proteinExistence type="predicted"/>
<dbReference type="InterPro" id="IPR012338">
    <property type="entry name" value="Beta-lactam/transpept-like"/>
</dbReference>
<dbReference type="PANTHER" id="PTHR43283:SF11">
    <property type="entry name" value="BETA-LACTAMASE-RELATED DOMAIN-CONTAINING PROTEIN"/>
    <property type="match status" value="1"/>
</dbReference>
<sequence length="584" mass="62174">MAWRTRGGAAVLCLALVAATVAGSAVAVAAHPGDERAAGRFDLPQRGFAPADTVLRPGTPESVGLDPAPIRAAGEAIAAWTGPSPTTPLFPGAVSLLVHHGTVVHRQAVGKALRYADGAGTELPAEQQVPVRADTVFDLASVSKLFTSLAVMCLVEDGRLKVDRRVAGYLPEFGVNGKEQITVRQLLTHTSGLEPFIPLWRDWPDEPSRVKAVMDRAPVNPPGSSYVYSDLNLITLGVLVERLSGRSLDAFVADRITRPLGLVDTGYNPPASKLDRVAATEFQSAPPRGVVRGQVHDENAWSLGGVAGHAGVFSTAADLAVLGQAILNGGSYAGRRVLRPDTVHTMLTNFNGDFPGNDHGLGFELDQRWYMGGLSGPRTAGHTGFTGTSLVIDPASRSIAILLTNRVHPSRNRGTINMARERLASGLASAMAVHPRHGPDAWFAPPVDATTATLTTPPLTSRGAMRVRFDAFVDTEDTDPLALESSADGQTWRRIPLRAWGTGAPVGQTELLAGSGHRSWWTVDAIVPGGDGITLRWVSTTDSRYTGRGILLDGIVVTDGDRMLLNGEKEPHLMRPLGWRLQTR</sequence>
<evidence type="ECO:0000259" key="3">
    <source>
        <dbReference type="Pfam" id="PF00144"/>
    </source>
</evidence>
<dbReference type="InterPro" id="IPR001466">
    <property type="entry name" value="Beta-lactam-related"/>
</dbReference>
<dbReference type="Proteomes" id="UP000019277">
    <property type="component" value="Unassembled WGS sequence"/>
</dbReference>
<dbReference type="Gene3D" id="3.40.710.10">
    <property type="entry name" value="DD-peptidase/beta-lactamase superfamily"/>
    <property type="match status" value="1"/>
</dbReference>
<accession>W7IRY3</accession>
<name>W7IRY3_9PSEU</name>
<keyword evidence="1 4" id="KW-0378">Hydrolase</keyword>
<evidence type="ECO:0000256" key="2">
    <source>
        <dbReference type="SAM" id="SignalP"/>
    </source>
</evidence>
<dbReference type="Pfam" id="PF00144">
    <property type="entry name" value="Beta-lactamase"/>
    <property type="match status" value="1"/>
</dbReference>
<dbReference type="SUPFAM" id="SSF56601">
    <property type="entry name" value="beta-lactamase/transpeptidase-like"/>
    <property type="match status" value="1"/>
</dbReference>
<comment type="caution">
    <text evidence="4">The sequence shown here is derived from an EMBL/GenBank/DDBJ whole genome shotgun (WGS) entry which is preliminary data.</text>
</comment>
<feature type="signal peptide" evidence="2">
    <location>
        <begin position="1"/>
        <end position="29"/>
    </location>
</feature>
<reference evidence="4 5" key="1">
    <citation type="journal article" date="2014" name="Genome Announc.">
        <title>Draft Genome Sequence of the Antitrypanosomally Active Sponge-Associated Bacterium Actinokineospora sp. Strain EG49.</title>
        <authorList>
            <person name="Harjes J."/>
            <person name="Ryu T."/>
            <person name="Abdelmohsen U.R."/>
            <person name="Moitinho-Silva L."/>
            <person name="Horn H."/>
            <person name="Ravasi T."/>
            <person name="Hentschel U."/>
        </authorList>
    </citation>
    <scope>NUCLEOTIDE SEQUENCE [LARGE SCALE GENOMIC DNA]</scope>
    <source>
        <strain evidence="4 5">EG49</strain>
    </source>
</reference>
<dbReference type="OrthoDB" id="9809635at2"/>
<keyword evidence="5" id="KW-1185">Reference proteome</keyword>
<protein>
    <submittedName>
        <fullName evidence="4">Beta-lactamase (Cephalosporinase)</fullName>
        <ecNumber evidence="4">3.5.2.6</ecNumber>
    </submittedName>
</protein>
<keyword evidence="2" id="KW-0732">Signal</keyword>
<feature type="chain" id="PRO_5039703929" evidence="2">
    <location>
        <begin position="30"/>
        <end position="584"/>
    </location>
</feature>
<dbReference type="GO" id="GO:0008800">
    <property type="term" value="F:beta-lactamase activity"/>
    <property type="evidence" value="ECO:0007669"/>
    <property type="project" value="UniProtKB-EC"/>
</dbReference>